<dbReference type="eggNOG" id="KOG0017">
    <property type="taxonomic scope" value="Eukaryota"/>
</dbReference>
<accession>A0A1U7VMV5</accession>
<dbReference type="Pfam" id="PF25597">
    <property type="entry name" value="SH3_retrovirus"/>
    <property type="match status" value="1"/>
</dbReference>
<proteinExistence type="predicted"/>
<evidence type="ECO:0000256" key="2">
    <source>
        <dbReference type="ARBA" id="ARBA00022801"/>
    </source>
</evidence>
<gene>
    <name evidence="6" type="primary">LOC104218811</name>
</gene>
<evidence type="ECO:0000259" key="3">
    <source>
        <dbReference type="Pfam" id="PF07727"/>
    </source>
</evidence>
<dbReference type="InterPro" id="IPR013103">
    <property type="entry name" value="RVT_2"/>
</dbReference>
<dbReference type="Pfam" id="PF07727">
    <property type="entry name" value="RVT_2"/>
    <property type="match status" value="1"/>
</dbReference>
<reference evidence="6" key="2">
    <citation type="submission" date="2025-08" db="UniProtKB">
        <authorList>
            <consortium name="RefSeq"/>
        </authorList>
    </citation>
    <scope>IDENTIFICATION</scope>
    <source>
        <tissue evidence="6">Leaf</tissue>
    </source>
</reference>
<evidence type="ECO:0000313" key="5">
    <source>
        <dbReference type="Proteomes" id="UP000189701"/>
    </source>
</evidence>
<reference evidence="5" key="1">
    <citation type="journal article" date="2013" name="Genome Biol.">
        <title>Reference genomes and transcriptomes of Nicotiana sylvestris and Nicotiana tomentosiformis.</title>
        <authorList>
            <person name="Sierro N."/>
            <person name="Battey J.N."/>
            <person name="Ouadi S."/>
            <person name="Bovet L."/>
            <person name="Goepfert S."/>
            <person name="Bakaher N."/>
            <person name="Peitsch M.C."/>
            <person name="Ivanov N.V."/>
        </authorList>
    </citation>
    <scope>NUCLEOTIDE SEQUENCE [LARGE SCALE GENOMIC DNA]</scope>
</reference>
<feature type="domain" description="Reverse transcriptase Ty1/copia-type" evidence="3">
    <location>
        <begin position="263"/>
        <end position="312"/>
    </location>
</feature>
<keyword evidence="5" id="KW-1185">Reference proteome</keyword>
<dbReference type="PANTHER" id="PTHR42648:SF18">
    <property type="entry name" value="RETROTRANSPOSON, UNCLASSIFIED-LIKE PROTEIN"/>
    <property type="match status" value="1"/>
</dbReference>
<feature type="domain" description="Retroviral polymerase SH3-like" evidence="4">
    <location>
        <begin position="185"/>
        <end position="248"/>
    </location>
</feature>
<protein>
    <submittedName>
        <fullName evidence="6">Uncharacterized protein LOC104218811</fullName>
    </submittedName>
</protein>
<dbReference type="RefSeq" id="XP_009767698.1">
    <property type="nucleotide sequence ID" value="XM_009769396.1"/>
</dbReference>
<evidence type="ECO:0000259" key="4">
    <source>
        <dbReference type="Pfam" id="PF25597"/>
    </source>
</evidence>
<name>A0A1U7VMV5_NICSY</name>
<keyword evidence="2" id="KW-0378">Hydrolase</keyword>
<dbReference type="Proteomes" id="UP000189701">
    <property type="component" value="Unplaced"/>
</dbReference>
<organism evidence="5 6">
    <name type="scientific">Nicotiana sylvestris</name>
    <name type="common">Wood tobacco</name>
    <name type="synonym">South American tobacco</name>
    <dbReference type="NCBI Taxonomy" id="4096"/>
    <lineage>
        <taxon>Eukaryota</taxon>
        <taxon>Viridiplantae</taxon>
        <taxon>Streptophyta</taxon>
        <taxon>Embryophyta</taxon>
        <taxon>Tracheophyta</taxon>
        <taxon>Spermatophyta</taxon>
        <taxon>Magnoliopsida</taxon>
        <taxon>eudicotyledons</taxon>
        <taxon>Gunneridae</taxon>
        <taxon>Pentapetalae</taxon>
        <taxon>asterids</taxon>
        <taxon>lamiids</taxon>
        <taxon>Solanales</taxon>
        <taxon>Solanaceae</taxon>
        <taxon>Nicotianoideae</taxon>
        <taxon>Nicotianeae</taxon>
        <taxon>Nicotiana</taxon>
    </lineage>
</organism>
<dbReference type="InterPro" id="IPR039537">
    <property type="entry name" value="Retrotran_Ty1/copia-like"/>
</dbReference>
<evidence type="ECO:0000256" key="1">
    <source>
        <dbReference type="ARBA" id="ARBA00022723"/>
    </source>
</evidence>
<keyword evidence="1" id="KW-0479">Metal-binding</keyword>
<sequence>MKESEFISDYCSKVKAVVNQLRRYGEDIEDVRVVEKFLRTLTHKFDFVVCAIEESKDLDSMTVMKKRSKGDKKCHWSNFLKLMHPSRIMEVKRAIEEIHEAKAVAVMDEEEVTVITSTMKLKCIKHSEIMVVDKEKEEDVATTKEIMDKVYLNNRSPTRNVRDQTPQEVWGGRKSSVKHLRIFGSIAYAHMPHQGRAKLDDRSVKHVFVGYDTSSKGYKLYNPSSGKVVVSRDVEFDEELAWNWETQEETFAIEEEIESTEKNNTWELTTLPKDDRAIEVELIYKTKKNADGEVERNTARLVAKGYKQRQYLQVEETNLLIGWRVRQLFL</sequence>
<dbReference type="GO" id="GO:0046872">
    <property type="term" value="F:metal ion binding"/>
    <property type="evidence" value="ECO:0007669"/>
    <property type="project" value="UniProtKB-KW"/>
</dbReference>
<dbReference type="STRING" id="4096.A0A1U7VMV5"/>
<dbReference type="GO" id="GO:0016787">
    <property type="term" value="F:hydrolase activity"/>
    <property type="evidence" value="ECO:0007669"/>
    <property type="project" value="UniProtKB-KW"/>
</dbReference>
<dbReference type="AlphaFoldDB" id="A0A1U7VMV5"/>
<dbReference type="PANTHER" id="PTHR42648">
    <property type="entry name" value="TRANSPOSASE, PUTATIVE-RELATED"/>
    <property type="match status" value="1"/>
</dbReference>
<dbReference type="Pfam" id="PF14223">
    <property type="entry name" value="Retrotran_gag_2"/>
    <property type="match status" value="1"/>
</dbReference>
<evidence type="ECO:0000313" key="6">
    <source>
        <dbReference type="RefSeq" id="XP_009767698.1"/>
    </source>
</evidence>
<dbReference type="InterPro" id="IPR057670">
    <property type="entry name" value="SH3_retrovirus"/>
</dbReference>